<sequence length="143" mass="16817">MNHVENRREINIQKAFDNNDWQTLLRLLNQPFENAQRKDRFYRVLSLNHSQLCSNGHHSELGDLIVSPSLTPLEHFLLKERQVQVKYALSLLNEIDYNIITGFYLDHKSYSQLSKDVGISDKTVKKRLIQNTSFLKSYLQDII</sequence>
<dbReference type="InterPro" id="IPR013324">
    <property type="entry name" value="RNA_pol_sigma_r3/r4-like"/>
</dbReference>
<dbReference type="EMBL" id="SCHC01000007">
    <property type="protein sequence ID" value="TBW75369.1"/>
    <property type="molecule type" value="Genomic_DNA"/>
</dbReference>
<dbReference type="RefSeq" id="WP_002466865.1">
    <property type="nucleotide sequence ID" value="NZ_JADPAF010000135.1"/>
</dbReference>
<organism evidence="1 2">
    <name type="scientific">Staphylococcus capitis</name>
    <dbReference type="NCBI Taxonomy" id="29388"/>
    <lineage>
        <taxon>Bacteria</taxon>
        <taxon>Bacillati</taxon>
        <taxon>Bacillota</taxon>
        <taxon>Bacilli</taxon>
        <taxon>Bacillales</taxon>
        <taxon>Staphylococcaceae</taxon>
        <taxon>Staphylococcus</taxon>
    </lineage>
</organism>
<reference evidence="1 2" key="1">
    <citation type="journal article" date="2019" name="Sci. Transl. Med.">
        <title>Quorum sensing between bacterial species on the skin protects against epidermal injury in atopic dermatitis.</title>
        <authorList>
            <person name="Williams M.R."/>
        </authorList>
    </citation>
    <scope>NUCLEOTIDE SEQUENCE [LARGE SCALE GENOMIC DNA]</scope>
    <source>
        <strain evidence="1 2">H8</strain>
    </source>
</reference>
<dbReference type="InterPro" id="IPR036388">
    <property type="entry name" value="WH-like_DNA-bd_sf"/>
</dbReference>
<protein>
    <submittedName>
        <fullName evidence="1">Sigma-70 family RNA polymerase sigma factor</fullName>
    </submittedName>
</protein>
<evidence type="ECO:0000313" key="1">
    <source>
        <dbReference type="EMBL" id="TBW75369.1"/>
    </source>
</evidence>
<proteinExistence type="predicted"/>
<evidence type="ECO:0000313" key="2">
    <source>
        <dbReference type="Proteomes" id="UP000291949"/>
    </source>
</evidence>
<name>A0A7Z7YTD9_STACP</name>
<dbReference type="Gene3D" id="1.10.10.10">
    <property type="entry name" value="Winged helix-like DNA-binding domain superfamily/Winged helix DNA-binding domain"/>
    <property type="match status" value="1"/>
</dbReference>
<dbReference type="SUPFAM" id="SSF88659">
    <property type="entry name" value="Sigma3 and sigma4 domains of RNA polymerase sigma factors"/>
    <property type="match status" value="1"/>
</dbReference>
<dbReference type="Proteomes" id="UP000291949">
    <property type="component" value="Unassembled WGS sequence"/>
</dbReference>
<comment type="caution">
    <text evidence="1">The sequence shown here is derived from an EMBL/GenBank/DDBJ whole genome shotgun (WGS) entry which is preliminary data.</text>
</comment>
<gene>
    <name evidence="1" type="ORF">EQ811_11705</name>
</gene>
<dbReference type="AlphaFoldDB" id="A0A7Z7YTD9"/>
<accession>A0A7Z7YTD9</accession>